<dbReference type="Pfam" id="PF07729">
    <property type="entry name" value="FCD"/>
    <property type="match status" value="1"/>
</dbReference>
<organism evidence="6 7">
    <name type="scientific">Limimaricola soesokkakensis</name>
    <dbReference type="NCBI Taxonomy" id="1343159"/>
    <lineage>
        <taxon>Bacteria</taxon>
        <taxon>Pseudomonadati</taxon>
        <taxon>Pseudomonadota</taxon>
        <taxon>Alphaproteobacteria</taxon>
        <taxon>Rhodobacterales</taxon>
        <taxon>Paracoccaceae</taxon>
        <taxon>Limimaricola</taxon>
    </lineage>
</organism>
<dbReference type="AlphaFoldDB" id="A0A1X6ZVG2"/>
<keyword evidence="2" id="KW-0238">DNA-binding</keyword>
<dbReference type="Proteomes" id="UP000193495">
    <property type="component" value="Unassembled WGS sequence"/>
</dbReference>
<keyword evidence="3" id="KW-0804">Transcription</keyword>
<dbReference type="SMART" id="SM00895">
    <property type="entry name" value="FCD"/>
    <property type="match status" value="1"/>
</dbReference>
<evidence type="ECO:0000256" key="1">
    <source>
        <dbReference type="ARBA" id="ARBA00023015"/>
    </source>
</evidence>
<protein>
    <submittedName>
        <fullName evidence="5">GntR family transcriptional regulator</fullName>
    </submittedName>
    <submittedName>
        <fullName evidence="6">Putative HTH-type transcriptional regulator YdfH</fullName>
    </submittedName>
</protein>
<evidence type="ECO:0000256" key="3">
    <source>
        <dbReference type="ARBA" id="ARBA00023163"/>
    </source>
</evidence>
<feature type="domain" description="HTH gntR-type" evidence="4">
    <location>
        <begin position="17"/>
        <end position="84"/>
    </location>
</feature>
<sequence>MNVDRPVPEQAGLLARPALAVQVADALRSLILEGELKGGEKIREIELTERFGVSRTPLREAMKILAAEGLIDLIPNRGATVARRSDAELADAFPVLAALEGIAGTQAAERATDAEIAEIGRLTARLRAAVEAGDRPGYFEINQQIHAAILAASRNEVLARTHATVAGQIHRARYQANLTRSRWEKAMAEHERIAEALAARDAATLGPLLRDHMMAKLTAILGARRDKTAID</sequence>
<evidence type="ECO:0000313" key="7">
    <source>
        <dbReference type="Proteomes" id="UP000193495"/>
    </source>
</evidence>
<dbReference type="GO" id="GO:0003700">
    <property type="term" value="F:DNA-binding transcription factor activity"/>
    <property type="evidence" value="ECO:0007669"/>
    <property type="project" value="InterPro"/>
</dbReference>
<proteinExistence type="predicted"/>
<dbReference type="SMART" id="SM00345">
    <property type="entry name" value="HTH_GNTR"/>
    <property type="match status" value="1"/>
</dbReference>
<dbReference type="InterPro" id="IPR011711">
    <property type="entry name" value="GntR_C"/>
</dbReference>
<dbReference type="PANTHER" id="PTHR43537">
    <property type="entry name" value="TRANSCRIPTIONAL REGULATOR, GNTR FAMILY"/>
    <property type="match status" value="1"/>
</dbReference>
<dbReference type="OrthoDB" id="7620579at2"/>
<evidence type="ECO:0000259" key="4">
    <source>
        <dbReference type="PROSITE" id="PS50949"/>
    </source>
</evidence>
<dbReference type="CDD" id="cd07377">
    <property type="entry name" value="WHTH_GntR"/>
    <property type="match status" value="1"/>
</dbReference>
<dbReference type="PROSITE" id="PS50949">
    <property type="entry name" value="HTH_GNTR"/>
    <property type="match status" value="1"/>
</dbReference>
<name>A0A1X6ZVG2_9RHOB</name>
<dbReference type="PANTHER" id="PTHR43537:SF50">
    <property type="entry name" value="TRANSCRIPTIONAL REGULATORY PROTEIN"/>
    <property type="match status" value="1"/>
</dbReference>
<dbReference type="InterPro" id="IPR036388">
    <property type="entry name" value="WH-like_DNA-bd_sf"/>
</dbReference>
<dbReference type="InterPro" id="IPR036390">
    <property type="entry name" value="WH_DNA-bd_sf"/>
</dbReference>
<dbReference type="Gene3D" id="1.10.10.10">
    <property type="entry name" value="Winged helix-like DNA-binding domain superfamily/Winged helix DNA-binding domain"/>
    <property type="match status" value="1"/>
</dbReference>
<dbReference type="PRINTS" id="PR00035">
    <property type="entry name" value="HTHGNTR"/>
</dbReference>
<reference evidence="6 7" key="1">
    <citation type="submission" date="2017-03" db="EMBL/GenBank/DDBJ databases">
        <authorList>
            <person name="Afonso C.L."/>
            <person name="Miller P.J."/>
            <person name="Scott M.A."/>
            <person name="Spackman E."/>
            <person name="Goraichik I."/>
            <person name="Dimitrov K.M."/>
            <person name="Suarez D.L."/>
            <person name="Swayne D.E."/>
        </authorList>
    </citation>
    <scope>NUCLEOTIDE SEQUENCE [LARGE SCALE GENOMIC DNA]</scope>
    <source>
        <strain evidence="6 7">CECT 8367</strain>
    </source>
</reference>
<evidence type="ECO:0000256" key="2">
    <source>
        <dbReference type="ARBA" id="ARBA00023125"/>
    </source>
</evidence>
<evidence type="ECO:0000313" key="6">
    <source>
        <dbReference type="EMBL" id="SLN62709.1"/>
    </source>
</evidence>
<dbReference type="RefSeq" id="WP_085897373.1">
    <property type="nucleotide sequence ID" value="NZ_FWFY01000010.1"/>
</dbReference>
<dbReference type="InterPro" id="IPR008920">
    <property type="entry name" value="TF_FadR/GntR_C"/>
</dbReference>
<accession>A0A1X6ZVG2</accession>
<evidence type="ECO:0000313" key="8">
    <source>
        <dbReference type="Proteomes" id="UP000240624"/>
    </source>
</evidence>
<dbReference type="SUPFAM" id="SSF48008">
    <property type="entry name" value="GntR ligand-binding domain-like"/>
    <property type="match status" value="1"/>
</dbReference>
<dbReference type="GO" id="GO:0003677">
    <property type="term" value="F:DNA binding"/>
    <property type="evidence" value="ECO:0007669"/>
    <property type="project" value="UniProtKB-KW"/>
</dbReference>
<dbReference type="EMBL" id="PYGB01000016">
    <property type="protein sequence ID" value="PSK81356.1"/>
    <property type="molecule type" value="Genomic_DNA"/>
</dbReference>
<dbReference type="EMBL" id="FWFY01000010">
    <property type="protein sequence ID" value="SLN62709.1"/>
    <property type="molecule type" value="Genomic_DNA"/>
</dbReference>
<dbReference type="Proteomes" id="UP000240624">
    <property type="component" value="Unassembled WGS sequence"/>
</dbReference>
<dbReference type="Gene3D" id="1.20.120.530">
    <property type="entry name" value="GntR ligand-binding domain-like"/>
    <property type="match status" value="1"/>
</dbReference>
<gene>
    <name evidence="6" type="primary">ydfH_5</name>
    <name evidence="5" type="ORF">CLV79_11610</name>
    <name evidence="6" type="ORF">LOS8367_03059</name>
</gene>
<dbReference type="InterPro" id="IPR000524">
    <property type="entry name" value="Tscrpt_reg_HTH_GntR"/>
</dbReference>
<reference evidence="5 8" key="2">
    <citation type="submission" date="2018-03" db="EMBL/GenBank/DDBJ databases">
        <title>Genomic Encyclopedia of Archaeal and Bacterial Type Strains, Phase II (KMG-II): from individual species to whole genera.</title>
        <authorList>
            <person name="Goeker M."/>
        </authorList>
    </citation>
    <scope>NUCLEOTIDE SEQUENCE [LARGE SCALE GENOMIC DNA]</scope>
    <source>
        <strain evidence="5 8">DSM 29956</strain>
    </source>
</reference>
<dbReference type="Pfam" id="PF00392">
    <property type="entry name" value="GntR"/>
    <property type="match status" value="1"/>
</dbReference>
<dbReference type="SUPFAM" id="SSF46785">
    <property type="entry name" value="Winged helix' DNA-binding domain"/>
    <property type="match status" value="1"/>
</dbReference>
<evidence type="ECO:0000313" key="5">
    <source>
        <dbReference type="EMBL" id="PSK81356.1"/>
    </source>
</evidence>
<keyword evidence="8" id="KW-1185">Reference proteome</keyword>
<keyword evidence="1" id="KW-0805">Transcription regulation</keyword>